<dbReference type="Gene3D" id="1.20.1740.10">
    <property type="entry name" value="Amino acid/polyamine transporter I"/>
    <property type="match status" value="1"/>
</dbReference>
<dbReference type="InterPro" id="IPR050367">
    <property type="entry name" value="APC_superfamily"/>
</dbReference>
<dbReference type="Pfam" id="PF13520">
    <property type="entry name" value="AA_permease_2"/>
    <property type="match status" value="1"/>
</dbReference>
<dbReference type="RefSeq" id="WP_075714181.1">
    <property type="nucleotide sequence ID" value="NZ_MJIE01000001.1"/>
</dbReference>
<keyword evidence="2" id="KW-1003">Cell membrane</keyword>
<dbReference type="AlphaFoldDB" id="A0A1Q9JK10"/>
<feature type="transmembrane region" description="Helical" evidence="6">
    <location>
        <begin position="497"/>
        <end position="519"/>
    </location>
</feature>
<feature type="transmembrane region" description="Helical" evidence="6">
    <location>
        <begin position="47"/>
        <end position="66"/>
    </location>
</feature>
<feature type="transmembrane region" description="Helical" evidence="6">
    <location>
        <begin position="181"/>
        <end position="201"/>
    </location>
</feature>
<evidence type="ECO:0000256" key="6">
    <source>
        <dbReference type="SAM" id="Phobius"/>
    </source>
</evidence>
<evidence type="ECO:0000256" key="2">
    <source>
        <dbReference type="ARBA" id="ARBA00022475"/>
    </source>
</evidence>
<feature type="transmembrane region" description="Helical" evidence="6">
    <location>
        <begin position="361"/>
        <end position="381"/>
    </location>
</feature>
<accession>A0A1Q9JK10</accession>
<feature type="transmembrane region" description="Helical" evidence="6">
    <location>
        <begin position="295"/>
        <end position="317"/>
    </location>
</feature>
<evidence type="ECO:0000256" key="5">
    <source>
        <dbReference type="ARBA" id="ARBA00023136"/>
    </source>
</evidence>
<organism evidence="7 8">
    <name type="scientific">Hornefia porci</name>
    <dbReference type="NCBI Taxonomy" id="2652292"/>
    <lineage>
        <taxon>Bacteria</taxon>
        <taxon>Bacillati</taxon>
        <taxon>Bacillota</taxon>
        <taxon>Clostridia</taxon>
        <taxon>Peptostreptococcales</taxon>
        <taxon>Anaerovoracaceae</taxon>
        <taxon>Hornefia</taxon>
    </lineage>
</organism>
<evidence type="ECO:0000256" key="4">
    <source>
        <dbReference type="ARBA" id="ARBA00022989"/>
    </source>
</evidence>
<dbReference type="GO" id="GO:0005886">
    <property type="term" value="C:plasma membrane"/>
    <property type="evidence" value="ECO:0007669"/>
    <property type="project" value="UniProtKB-SubCell"/>
</dbReference>
<evidence type="ECO:0000256" key="3">
    <source>
        <dbReference type="ARBA" id="ARBA00022692"/>
    </source>
</evidence>
<dbReference type="GO" id="GO:0022857">
    <property type="term" value="F:transmembrane transporter activity"/>
    <property type="evidence" value="ECO:0007669"/>
    <property type="project" value="InterPro"/>
</dbReference>
<feature type="transmembrane region" description="Helical" evidence="6">
    <location>
        <begin position="221"/>
        <end position="244"/>
    </location>
</feature>
<dbReference type="OrthoDB" id="1806975at2"/>
<evidence type="ECO:0000313" key="7">
    <source>
        <dbReference type="EMBL" id="OLR56496.1"/>
    </source>
</evidence>
<evidence type="ECO:0008006" key="9">
    <source>
        <dbReference type="Google" id="ProtNLM"/>
    </source>
</evidence>
<dbReference type="InterPro" id="IPR002293">
    <property type="entry name" value="AA/rel_permease1"/>
</dbReference>
<keyword evidence="8" id="KW-1185">Reference proteome</keyword>
<dbReference type="PANTHER" id="PTHR42770:SF7">
    <property type="entry name" value="MEMBRANE PROTEIN"/>
    <property type="match status" value="1"/>
</dbReference>
<feature type="transmembrane region" description="Helical" evidence="6">
    <location>
        <begin position="256"/>
        <end position="275"/>
    </location>
</feature>
<evidence type="ECO:0000256" key="1">
    <source>
        <dbReference type="ARBA" id="ARBA00004651"/>
    </source>
</evidence>
<dbReference type="PIRSF" id="PIRSF006060">
    <property type="entry name" value="AA_transporter"/>
    <property type="match status" value="1"/>
</dbReference>
<comment type="caution">
    <text evidence="7">The sequence shown here is derived from an EMBL/GenBank/DDBJ whole genome shotgun (WGS) entry which is preliminary data.</text>
</comment>
<dbReference type="STRING" id="1261640.BHK98_10720"/>
<dbReference type="PANTHER" id="PTHR42770">
    <property type="entry name" value="AMINO ACID TRANSPORTER-RELATED"/>
    <property type="match status" value="1"/>
</dbReference>
<name>A0A1Q9JK10_9FIRM</name>
<feature type="transmembrane region" description="Helical" evidence="6">
    <location>
        <begin position="14"/>
        <end position="35"/>
    </location>
</feature>
<proteinExistence type="predicted"/>
<dbReference type="EMBL" id="MJIE01000001">
    <property type="protein sequence ID" value="OLR56496.1"/>
    <property type="molecule type" value="Genomic_DNA"/>
</dbReference>
<gene>
    <name evidence="7" type="ORF">BHK98_10720</name>
</gene>
<feature type="transmembrane region" description="Helical" evidence="6">
    <location>
        <begin position="150"/>
        <end position="169"/>
    </location>
</feature>
<keyword evidence="5 6" id="KW-0472">Membrane</keyword>
<dbReference type="Proteomes" id="UP000187404">
    <property type="component" value="Unassembled WGS sequence"/>
</dbReference>
<sequence length="520" mass="57424">MDDKAQSQSLSRTLGLAECVTITAGAVIGVGLFTVGSQIVGLMGGTVILASLISFVLILWPCAMYGEMGAALPLAGGTYSFAKRAINYPVAVFESWNYTLAQVGIGASESMAFSNYFVRLLNACGMHIPTDDNDYSLIDLFQGNVDMNLFLWKIMPAIGLFILFTVISYRGIEMNGKTQNFFMFFFWACSLVWFATVLAKADFSSVTTLVAGVGIPHGVNAFAQAVLLVLWCFFGFETIVGMGSEVKFPQITLPRALLISPFCVLAVNLLFQWFLCALTPSEHIPDLYTAAAPYASAMQYAGIVGLPLIILCLGITLGGDFSTMNPCIAGPARYMYIMAEDGNFPKYFGKVHPKYKSPHRAVVLCGVLGIFFILSGSIKIVAMMCSYNQIQCYIIGYISFLMLRKKEPDLPRPWKCPAGTFGAWFSIITFAILLVLAYDPVAIWYNIIWDVLAIAYYLIYVRKRPIPQEALDVEALALATAEPTPEERTSLDKQYKLWRIISYCFAAFSVLLFVITWLVH</sequence>
<feature type="transmembrane region" description="Helical" evidence="6">
    <location>
        <begin position="387"/>
        <end position="404"/>
    </location>
</feature>
<keyword evidence="3 6" id="KW-0812">Transmembrane</keyword>
<keyword evidence="4 6" id="KW-1133">Transmembrane helix</keyword>
<comment type="subcellular location">
    <subcellularLocation>
        <location evidence="1">Cell membrane</location>
        <topology evidence="1">Multi-pass membrane protein</topology>
    </subcellularLocation>
</comment>
<reference evidence="7 8" key="1">
    <citation type="journal article" date="2016" name="Appl. Environ. Microbiol.">
        <title>Function and Phylogeny of Bacterial Butyryl Coenzyme A:Acetate Transferases and Their Diversity in the Proximal Colon of Swine.</title>
        <authorList>
            <person name="Trachsel J."/>
            <person name="Bayles D.O."/>
            <person name="Looft T."/>
            <person name="Levine U.Y."/>
            <person name="Allen H.K."/>
        </authorList>
    </citation>
    <scope>NUCLEOTIDE SEQUENCE [LARGE SCALE GENOMIC DNA]</scope>
    <source>
        <strain evidence="7 8">68-3-10</strain>
    </source>
</reference>
<protein>
    <recommendedName>
        <fullName evidence="9">Amino acid transporter</fullName>
    </recommendedName>
</protein>
<evidence type="ECO:0000313" key="8">
    <source>
        <dbReference type="Proteomes" id="UP000187404"/>
    </source>
</evidence>
<feature type="transmembrane region" description="Helical" evidence="6">
    <location>
        <begin position="416"/>
        <end position="437"/>
    </location>
</feature>
<feature type="transmembrane region" description="Helical" evidence="6">
    <location>
        <begin position="443"/>
        <end position="461"/>
    </location>
</feature>